<dbReference type="GO" id="GO:0016020">
    <property type="term" value="C:membrane"/>
    <property type="evidence" value="ECO:0007669"/>
    <property type="project" value="UniProtKB-SubCell"/>
</dbReference>
<gene>
    <name evidence="9" type="ORF">KSF_084740</name>
</gene>
<comment type="caution">
    <text evidence="9">The sequence shown here is derived from an EMBL/GenBank/DDBJ whole genome shotgun (WGS) entry which is preliminary data.</text>
</comment>
<dbReference type="RefSeq" id="WP_220209180.1">
    <property type="nucleotide sequence ID" value="NZ_BNJK01000002.1"/>
</dbReference>
<dbReference type="SUPFAM" id="SSF144091">
    <property type="entry name" value="Rhomboid-like"/>
    <property type="match status" value="1"/>
</dbReference>
<evidence type="ECO:0000313" key="10">
    <source>
        <dbReference type="Proteomes" id="UP000597444"/>
    </source>
</evidence>
<reference evidence="9" key="1">
    <citation type="submission" date="2020-10" db="EMBL/GenBank/DDBJ databases">
        <title>Taxonomic study of unclassified bacteria belonging to the class Ktedonobacteria.</title>
        <authorList>
            <person name="Yabe S."/>
            <person name="Wang C.M."/>
            <person name="Zheng Y."/>
            <person name="Sakai Y."/>
            <person name="Cavaletti L."/>
            <person name="Monciardini P."/>
            <person name="Donadio S."/>
        </authorList>
    </citation>
    <scope>NUCLEOTIDE SEQUENCE</scope>
    <source>
        <strain evidence="9">ID150040</strain>
    </source>
</reference>
<proteinExistence type="predicted"/>
<accession>A0A8J3IPM9</accession>
<evidence type="ECO:0000256" key="1">
    <source>
        <dbReference type="ARBA" id="ARBA00004141"/>
    </source>
</evidence>
<keyword evidence="9" id="KW-0378">Hydrolase</keyword>
<keyword evidence="6 7" id="KW-0472">Membrane</keyword>
<dbReference type="GO" id="GO:0004252">
    <property type="term" value="F:serine-type endopeptidase activity"/>
    <property type="evidence" value="ECO:0007669"/>
    <property type="project" value="InterPro"/>
</dbReference>
<keyword evidence="5 7" id="KW-1133">Transmembrane helix</keyword>
<dbReference type="FunFam" id="1.20.1540.10:FF:000027">
    <property type="entry name" value="Rhomboid family intramembrane serine protease"/>
    <property type="match status" value="1"/>
</dbReference>
<dbReference type="PANTHER" id="PTHR43066">
    <property type="entry name" value="RHOMBOID-RELATED PROTEIN"/>
    <property type="match status" value="1"/>
</dbReference>
<dbReference type="Gene3D" id="1.20.1540.10">
    <property type="entry name" value="Rhomboid-like"/>
    <property type="match status" value="1"/>
</dbReference>
<dbReference type="InterPro" id="IPR022764">
    <property type="entry name" value="Peptidase_S54_rhomboid_dom"/>
</dbReference>
<evidence type="ECO:0000256" key="3">
    <source>
        <dbReference type="ARBA" id="ARBA00022519"/>
    </source>
</evidence>
<keyword evidence="3" id="KW-0997">Cell inner membrane</keyword>
<evidence type="ECO:0000256" key="6">
    <source>
        <dbReference type="ARBA" id="ARBA00023136"/>
    </source>
</evidence>
<dbReference type="AlphaFoldDB" id="A0A8J3IPM9"/>
<dbReference type="InterPro" id="IPR035952">
    <property type="entry name" value="Rhomboid-like_sf"/>
</dbReference>
<feature type="transmembrane region" description="Helical" evidence="7">
    <location>
        <begin position="42"/>
        <end position="58"/>
    </location>
</feature>
<evidence type="ECO:0000256" key="7">
    <source>
        <dbReference type="SAM" id="Phobius"/>
    </source>
</evidence>
<keyword evidence="10" id="KW-1185">Reference proteome</keyword>
<comment type="subcellular location">
    <subcellularLocation>
        <location evidence="1">Membrane</location>
        <topology evidence="1">Multi-pass membrane protein</topology>
    </subcellularLocation>
</comment>
<evidence type="ECO:0000256" key="2">
    <source>
        <dbReference type="ARBA" id="ARBA00022475"/>
    </source>
</evidence>
<feature type="transmembrane region" description="Helical" evidence="7">
    <location>
        <begin position="16"/>
        <end position="35"/>
    </location>
</feature>
<keyword evidence="9" id="KW-0645">Protease</keyword>
<feature type="transmembrane region" description="Helical" evidence="7">
    <location>
        <begin position="141"/>
        <end position="161"/>
    </location>
</feature>
<dbReference type="GO" id="GO:0006508">
    <property type="term" value="P:proteolysis"/>
    <property type="evidence" value="ECO:0007669"/>
    <property type="project" value="UniProtKB-KW"/>
</dbReference>
<feature type="transmembrane region" description="Helical" evidence="7">
    <location>
        <begin position="78"/>
        <end position="103"/>
    </location>
</feature>
<evidence type="ECO:0000256" key="4">
    <source>
        <dbReference type="ARBA" id="ARBA00022692"/>
    </source>
</evidence>
<dbReference type="Proteomes" id="UP000597444">
    <property type="component" value="Unassembled WGS sequence"/>
</dbReference>
<feature type="domain" description="Peptidase S54 rhomboid" evidence="8">
    <location>
        <begin position="79"/>
        <end position="232"/>
    </location>
</feature>
<evidence type="ECO:0000256" key="5">
    <source>
        <dbReference type="ARBA" id="ARBA00022989"/>
    </source>
</evidence>
<name>A0A8J3IPM9_9CHLR</name>
<dbReference type="PANTHER" id="PTHR43066:SF26">
    <property type="entry name" value="RHOMBOID PROTEASE GLPG"/>
    <property type="match status" value="1"/>
</dbReference>
<feature type="transmembrane region" description="Helical" evidence="7">
    <location>
        <begin position="168"/>
        <end position="192"/>
    </location>
</feature>
<dbReference type="EMBL" id="BNJK01000002">
    <property type="protein sequence ID" value="GHO98426.1"/>
    <property type="molecule type" value="Genomic_DNA"/>
</dbReference>
<protein>
    <submittedName>
        <fullName evidence="9">Rhomboid family intramembrane serine protease</fullName>
    </submittedName>
</protein>
<evidence type="ECO:0000313" key="9">
    <source>
        <dbReference type="EMBL" id="GHO98426.1"/>
    </source>
</evidence>
<keyword evidence="4 7" id="KW-0812">Transmembrane</keyword>
<organism evidence="9 10">
    <name type="scientific">Reticulibacter mediterranei</name>
    <dbReference type="NCBI Taxonomy" id="2778369"/>
    <lineage>
        <taxon>Bacteria</taxon>
        <taxon>Bacillati</taxon>
        <taxon>Chloroflexota</taxon>
        <taxon>Ktedonobacteria</taxon>
        <taxon>Ktedonobacterales</taxon>
        <taxon>Reticulibacteraceae</taxon>
        <taxon>Reticulibacter</taxon>
    </lineage>
</organism>
<sequence>MIPIKDYPGPRRSIPWITWGLILINIVVFLYQVSLGSATDQFVFAYAVVPVALVHGVPQTDLVRNSAQLLFHTPNPVYLTLLTSMFMHAGWLHIGGNMLFLYIFGDNVEDRMGHLAYLVFYLICGIVASIAQILIDPTSQIPSLGASGAIAGVLASYLLLFPWAKVRTVIFIFIFFTIVTLPSFVLIGLWFVLQFFDGIAALATVQQDMGGVAYFAHVGGFLTGLVLTLILRPFMRPPAQDSYPAFPRHPSINQPARWW</sequence>
<evidence type="ECO:0000259" key="8">
    <source>
        <dbReference type="Pfam" id="PF01694"/>
    </source>
</evidence>
<keyword evidence="2" id="KW-1003">Cell membrane</keyword>
<feature type="transmembrane region" description="Helical" evidence="7">
    <location>
        <begin position="212"/>
        <end position="231"/>
    </location>
</feature>
<dbReference type="Pfam" id="PF01694">
    <property type="entry name" value="Rhomboid"/>
    <property type="match status" value="1"/>
</dbReference>
<feature type="transmembrane region" description="Helical" evidence="7">
    <location>
        <begin position="115"/>
        <end position="135"/>
    </location>
</feature>